<evidence type="ECO:0000313" key="3">
    <source>
        <dbReference type="Proteomes" id="UP000001213"/>
    </source>
</evidence>
<reference evidence="3" key="1">
    <citation type="submission" date="2010-03" db="EMBL/GenBank/DDBJ databases">
        <title>The complete chromosome of Tsukamurella paurometabola DSM 20162.</title>
        <authorList>
            <consortium name="US DOE Joint Genome Institute (JGI-PGF)"/>
            <person name="Lucas S."/>
            <person name="Copeland A."/>
            <person name="Lapidus A."/>
            <person name="Glavina del Rio T."/>
            <person name="Dalin E."/>
            <person name="Tice H."/>
            <person name="Bruce D."/>
            <person name="Goodwin L."/>
            <person name="Pitluck S."/>
            <person name="Kyrpides N."/>
            <person name="Mavromatis K."/>
            <person name="Ivanova N."/>
            <person name="Mikhailova N."/>
            <person name="Munk A.C."/>
            <person name="Brettin T."/>
            <person name="Detter J.C."/>
            <person name="Tapia R."/>
            <person name="Han C."/>
            <person name="Larimer F."/>
            <person name="Land M."/>
            <person name="Hauser L."/>
            <person name="Markowitz V."/>
            <person name="Cheng J.-F."/>
            <person name="Hugenholtz P."/>
            <person name="Woyke T."/>
            <person name="Wu D."/>
            <person name="Jando M."/>
            <person name="Brambilla E."/>
            <person name="Klenk H.-P."/>
            <person name="Eisen J.A."/>
        </authorList>
    </citation>
    <scope>NUCLEOTIDE SEQUENCE [LARGE SCALE GENOMIC DNA]</scope>
    <source>
        <strain evidence="3">ATCC 8368 / DSM 20162 / CCUG 35730 / CIP 100753 / JCM 10117 / KCTC 9821 / NBRC 16120 / NCIMB 702349 / NCTC 13040</strain>
    </source>
</reference>
<accession>D5UXY0</accession>
<reference evidence="2 3" key="2">
    <citation type="journal article" date="2011" name="Stand. Genomic Sci.">
        <title>Complete genome sequence of Tsukamurella paurometabola type strain (no. 33).</title>
        <authorList>
            <person name="Munk A.C."/>
            <person name="Lapidus A."/>
            <person name="Lucas S."/>
            <person name="Nolan M."/>
            <person name="Tice H."/>
            <person name="Cheng J.F."/>
            <person name="Del Rio T.G."/>
            <person name="Goodwin L."/>
            <person name="Pitluck S."/>
            <person name="Liolios K."/>
            <person name="Huntemann M."/>
            <person name="Ivanova N."/>
            <person name="Mavromatis K."/>
            <person name="Mikhailova N."/>
            <person name="Pati A."/>
            <person name="Chen A."/>
            <person name="Palaniappan K."/>
            <person name="Tapia R."/>
            <person name="Han C."/>
            <person name="Land M."/>
            <person name="Hauser L."/>
            <person name="Chang Y.J."/>
            <person name="Jeffries C.D."/>
            <person name="Brettin T."/>
            <person name="Yasawong M."/>
            <person name="Brambilla E.M."/>
            <person name="Rohde M."/>
            <person name="Sikorski J."/>
            <person name="Goker M."/>
            <person name="Detter J.C."/>
            <person name="Woyke T."/>
            <person name="Bristow J."/>
            <person name="Eisen J.A."/>
            <person name="Markowitz V."/>
            <person name="Hugenholtz P."/>
            <person name="Kyrpides N.C."/>
            <person name="Klenk H.P."/>
        </authorList>
    </citation>
    <scope>NUCLEOTIDE SEQUENCE [LARGE SCALE GENOMIC DNA]</scope>
    <source>
        <strain evidence="3">ATCC 8368 / DSM 20162 / CCUG 35730 / CIP 100753 / JCM 10117 / KCTC 9821 / NBRC 16120 / NCIMB 702349 / NCTC 13040</strain>
    </source>
</reference>
<name>D5UXY0_TSUPD</name>
<dbReference type="HOGENOM" id="CLU_1694742_0_0_11"/>
<dbReference type="KEGG" id="tpr:Tpau_3639"/>
<proteinExistence type="predicted"/>
<dbReference type="EMBL" id="CP001966">
    <property type="protein sequence ID" value="ADG80217.1"/>
    <property type="molecule type" value="Genomic_DNA"/>
</dbReference>
<feature type="region of interest" description="Disordered" evidence="1">
    <location>
        <begin position="127"/>
        <end position="155"/>
    </location>
</feature>
<protein>
    <submittedName>
        <fullName evidence="2">Uncharacterized protein</fullName>
    </submittedName>
</protein>
<dbReference type="Proteomes" id="UP000001213">
    <property type="component" value="Chromosome"/>
</dbReference>
<evidence type="ECO:0000256" key="1">
    <source>
        <dbReference type="SAM" id="MobiDB-lite"/>
    </source>
</evidence>
<sequence>MMTEADRCIRSLALVDSRFQHMCSEHLPERRFTEEQQLRGSKEALSVYVRYWGEAVEESLGRARTLITDEALVQQFTNLHSQAIDVLTLMTDLEGTLTASEPRESYALAREKLLTAAQEHVAATNAFRDSIRTRGAQPQQMPLDPTSRENGQDAR</sequence>
<gene>
    <name evidence="2" type="ordered locus">Tpau_3639</name>
</gene>
<keyword evidence="3" id="KW-1185">Reference proteome</keyword>
<organism evidence="2 3">
    <name type="scientific">Tsukamurella paurometabola (strain ATCC 8368 / DSM 20162 / CCUG 35730 / CIP 100753 / JCM 10117 / KCTC 9821 / NBRC 16120 / NCIMB 702349 / NCTC 13040)</name>
    <name type="common">Corynebacterium paurometabolum</name>
    <dbReference type="NCBI Taxonomy" id="521096"/>
    <lineage>
        <taxon>Bacteria</taxon>
        <taxon>Bacillati</taxon>
        <taxon>Actinomycetota</taxon>
        <taxon>Actinomycetes</taxon>
        <taxon>Mycobacteriales</taxon>
        <taxon>Tsukamurellaceae</taxon>
        <taxon>Tsukamurella</taxon>
    </lineage>
</organism>
<dbReference type="AlphaFoldDB" id="D5UXY0"/>
<feature type="compositionally biased region" description="Basic and acidic residues" evidence="1">
    <location>
        <begin position="146"/>
        <end position="155"/>
    </location>
</feature>
<evidence type="ECO:0000313" key="2">
    <source>
        <dbReference type="EMBL" id="ADG80217.1"/>
    </source>
</evidence>
<dbReference type="STRING" id="521096.Tpau_3639"/>